<keyword evidence="3" id="KW-1185">Reference proteome</keyword>
<feature type="compositionally biased region" description="Basic residues" evidence="1">
    <location>
        <begin position="1"/>
        <end position="15"/>
    </location>
</feature>
<organism evidence="2 3">
    <name type="scientific">Ascobolus immersus RN42</name>
    <dbReference type="NCBI Taxonomy" id="1160509"/>
    <lineage>
        <taxon>Eukaryota</taxon>
        <taxon>Fungi</taxon>
        <taxon>Dikarya</taxon>
        <taxon>Ascomycota</taxon>
        <taxon>Pezizomycotina</taxon>
        <taxon>Pezizomycetes</taxon>
        <taxon>Pezizales</taxon>
        <taxon>Ascobolaceae</taxon>
        <taxon>Ascobolus</taxon>
    </lineage>
</organism>
<feature type="region of interest" description="Disordered" evidence="1">
    <location>
        <begin position="1"/>
        <end position="28"/>
    </location>
</feature>
<dbReference type="AlphaFoldDB" id="A0A3N4HVN6"/>
<gene>
    <name evidence="2" type="ORF">BJ508DRAFT_329797</name>
</gene>
<dbReference type="Proteomes" id="UP000275078">
    <property type="component" value="Unassembled WGS sequence"/>
</dbReference>
<accession>A0A3N4HVN6</accession>
<evidence type="ECO:0000313" key="3">
    <source>
        <dbReference type="Proteomes" id="UP000275078"/>
    </source>
</evidence>
<evidence type="ECO:0000256" key="1">
    <source>
        <dbReference type="SAM" id="MobiDB-lite"/>
    </source>
</evidence>
<sequence>MPPLRHTARTLKHPHYNPYDGRREKKPYRYGRARNGVTMEVKTKVDNEPFLFKLANNQLKNAINASYNFTLGNDDPIRPYINPVEGKAAPRGRYPRTKNEVALFTPHQWEVCGRSYNFNWNISPALPLEAIRNQWRGLTGTHIHN</sequence>
<protein>
    <submittedName>
        <fullName evidence="2">Uncharacterized protein</fullName>
    </submittedName>
</protein>
<evidence type="ECO:0000313" key="2">
    <source>
        <dbReference type="EMBL" id="RPA77912.1"/>
    </source>
</evidence>
<name>A0A3N4HVN6_ASCIM</name>
<reference evidence="2 3" key="1">
    <citation type="journal article" date="2018" name="Nat. Ecol. Evol.">
        <title>Pezizomycetes genomes reveal the molecular basis of ectomycorrhizal truffle lifestyle.</title>
        <authorList>
            <person name="Murat C."/>
            <person name="Payen T."/>
            <person name="Noel B."/>
            <person name="Kuo A."/>
            <person name="Morin E."/>
            <person name="Chen J."/>
            <person name="Kohler A."/>
            <person name="Krizsan K."/>
            <person name="Balestrini R."/>
            <person name="Da Silva C."/>
            <person name="Montanini B."/>
            <person name="Hainaut M."/>
            <person name="Levati E."/>
            <person name="Barry K.W."/>
            <person name="Belfiori B."/>
            <person name="Cichocki N."/>
            <person name="Clum A."/>
            <person name="Dockter R.B."/>
            <person name="Fauchery L."/>
            <person name="Guy J."/>
            <person name="Iotti M."/>
            <person name="Le Tacon F."/>
            <person name="Lindquist E.A."/>
            <person name="Lipzen A."/>
            <person name="Malagnac F."/>
            <person name="Mello A."/>
            <person name="Molinier V."/>
            <person name="Miyauchi S."/>
            <person name="Poulain J."/>
            <person name="Riccioni C."/>
            <person name="Rubini A."/>
            <person name="Sitrit Y."/>
            <person name="Splivallo R."/>
            <person name="Traeger S."/>
            <person name="Wang M."/>
            <person name="Zifcakova L."/>
            <person name="Wipf D."/>
            <person name="Zambonelli A."/>
            <person name="Paolocci F."/>
            <person name="Nowrousian M."/>
            <person name="Ottonello S."/>
            <person name="Baldrian P."/>
            <person name="Spatafora J.W."/>
            <person name="Henrissat B."/>
            <person name="Nagy L.G."/>
            <person name="Aury J.M."/>
            <person name="Wincker P."/>
            <person name="Grigoriev I.V."/>
            <person name="Bonfante P."/>
            <person name="Martin F.M."/>
        </authorList>
    </citation>
    <scope>NUCLEOTIDE SEQUENCE [LARGE SCALE GENOMIC DNA]</scope>
    <source>
        <strain evidence="2 3">RN42</strain>
    </source>
</reference>
<proteinExistence type="predicted"/>
<dbReference type="EMBL" id="ML119719">
    <property type="protein sequence ID" value="RPA77912.1"/>
    <property type="molecule type" value="Genomic_DNA"/>
</dbReference>